<evidence type="ECO:0000313" key="3">
    <source>
        <dbReference type="EMBL" id="OGG47038.1"/>
    </source>
</evidence>
<dbReference type="AlphaFoldDB" id="A0A1F6CCX0"/>
<organism evidence="3 4">
    <name type="scientific">Candidatus Kaiserbacteria bacterium RIFCSPHIGHO2_01_FULL_49_13</name>
    <dbReference type="NCBI Taxonomy" id="1798477"/>
    <lineage>
        <taxon>Bacteria</taxon>
        <taxon>Candidatus Kaiseribacteriota</taxon>
    </lineage>
</organism>
<sequence length="352" mass="40286">FCENNIDFRPKNFLKIESVSRLRPATGSGLRRAEGGLSKILIPIGGGKDAVVTYEILQQAGQNVRPFILNSKKEQLAIIRVAKANSPIIVQRTIDEKLLELNQKGYLNGHTPFSSYLAFLTTFCAVLFDYKYIALSNERSSNEGNVEYLGQTINHQYSKSFDFEKRFRAYSKKYLARNVEYFSFLRPLYELQIARIFAHYPKYFSAFLSCNEAHKTASGSKKPSGKWCGKCSKCLFVFASLYPFVEEKQLVNIFGANLFEDELLIPLMEELVGSKRFKPFECVGTTSESLVAFYLCLRKTHPPLPVLLKHFRQHIAKKHPDLHESARKIMSSWNRQHALPSNLEKSLRSMVN</sequence>
<feature type="domain" description="MurL C-terminal" evidence="1">
    <location>
        <begin position="207"/>
        <end position="318"/>
    </location>
</feature>
<dbReference type="InterPro" id="IPR058740">
    <property type="entry name" value="MurL_N"/>
</dbReference>
<name>A0A1F6CCX0_9BACT</name>
<evidence type="ECO:0000259" key="1">
    <source>
        <dbReference type="Pfam" id="PF26298"/>
    </source>
</evidence>
<evidence type="ECO:0008006" key="5">
    <source>
        <dbReference type="Google" id="ProtNLM"/>
    </source>
</evidence>
<evidence type="ECO:0000313" key="4">
    <source>
        <dbReference type="Proteomes" id="UP000178344"/>
    </source>
</evidence>
<dbReference type="InterPro" id="IPR058741">
    <property type="entry name" value="MurL_C"/>
</dbReference>
<dbReference type="Proteomes" id="UP000178344">
    <property type="component" value="Unassembled WGS sequence"/>
</dbReference>
<protein>
    <recommendedName>
        <fullName evidence="5">UDP-N-acetyl-alpha-D-muramoyl-L-alanyl-L-glutamate epimerase</fullName>
    </recommendedName>
</protein>
<evidence type="ECO:0000259" key="2">
    <source>
        <dbReference type="Pfam" id="PF26299"/>
    </source>
</evidence>
<dbReference type="EMBL" id="MFKQ01000032">
    <property type="protein sequence ID" value="OGG47038.1"/>
    <property type="molecule type" value="Genomic_DNA"/>
</dbReference>
<comment type="caution">
    <text evidence="3">The sequence shown here is derived from an EMBL/GenBank/DDBJ whole genome shotgun (WGS) entry which is preliminary data.</text>
</comment>
<proteinExistence type="predicted"/>
<feature type="domain" description="MurL N-terminal" evidence="2">
    <location>
        <begin position="37"/>
        <end position="184"/>
    </location>
</feature>
<feature type="non-terminal residue" evidence="3">
    <location>
        <position position="1"/>
    </location>
</feature>
<reference evidence="3 4" key="1">
    <citation type="journal article" date="2016" name="Nat. Commun.">
        <title>Thousands of microbial genomes shed light on interconnected biogeochemical processes in an aquifer system.</title>
        <authorList>
            <person name="Anantharaman K."/>
            <person name="Brown C.T."/>
            <person name="Hug L.A."/>
            <person name="Sharon I."/>
            <person name="Castelle C.J."/>
            <person name="Probst A.J."/>
            <person name="Thomas B.C."/>
            <person name="Singh A."/>
            <person name="Wilkins M.J."/>
            <person name="Karaoz U."/>
            <person name="Brodie E.L."/>
            <person name="Williams K.H."/>
            <person name="Hubbard S.S."/>
            <person name="Banfield J.F."/>
        </authorList>
    </citation>
    <scope>NUCLEOTIDE SEQUENCE [LARGE SCALE GENOMIC DNA]</scope>
</reference>
<accession>A0A1F6CCX0</accession>
<dbReference type="Pfam" id="PF26298">
    <property type="entry name" value="MurL_epimerase_C"/>
    <property type="match status" value="1"/>
</dbReference>
<gene>
    <name evidence="3" type="ORF">A2671_02185</name>
</gene>
<dbReference type="Pfam" id="PF26299">
    <property type="entry name" value="MurL_N"/>
    <property type="match status" value="1"/>
</dbReference>